<comment type="caution">
    <text evidence="9">The sequence shown here is derived from an EMBL/GenBank/DDBJ whole genome shotgun (WGS) entry which is preliminary data.</text>
</comment>
<dbReference type="InterPro" id="IPR038619">
    <property type="entry name" value="MraZ_sf"/>
</dbReference>
<gene>
    <name evidence="7 9" type="primary">mraZ</name>
    <name evidence="9" type="ORF">QUW44_07235</name>
</gene>
<dbReference type="SUPFAM" id="SSF89447">
    <property type="entry name" value="AbrB/MazE/MraZ-like"/>
    <property type="match status" value="1"/>
</dbReference>
<keyword evidence="4 7" id="KW-0805">Transcription regulation</keyword>
<accession>A0ABT7UZ24</accession>
<evidence type="ECO:0000256" key="3">
    <source>
        <dbReference type="ARBA" id="ARBA00022737"/>
    </source>
</evidence>
<keyword evidence="3" id="KW-0677">Repeat</keyword>
<evidence type="ECO:0000313" key="10">
    <source>
        <dbReference type="Proteomes" id="UP001529343"/>
    </source>
</evidence>
<keyword evidence="2 7" id="KW-0963">Cytoplasm</keyword>
<comment type="similarity">
    <text evidence="7">Belongs to the MraZ family.</text>
</comment>
<reference evidence="10" key="1">
    <citation type="submission" date="2023-06" db="EMBL/GenBank/DDBJ databases">
        <title>Identification and characterization of horizontal gene transfer across gut microbiota members of farm animals based on homology search.</title>
        <authorList>
            <person name="Zeman M."/>
            <person name="Kubasova T."/>
            <person name="Jahodarova E."/>
            <person name="Nykrynova M."/>
            <person name="Rychlik I."/>
        </authorList>
    </citation>
    <scope>NUCLEOTIDE SEQUENCE [LARGE SCALE GENOMIC DNA]</scope>
    <source>
        <strain evidence="10">161_Gplus</strain>
    </source>
</reference>
<comment type="subunit">
    <text evidence="7">Forms oligomers.</text>
</comment>
<dbReference type="PANTHER" id="PTHR34701">
    <property type="entry name" value="TRANSCRIPTIONAL REGULATOR MRAZ"/>
    <property type="match status" value="1"/>
</dbReference>
<dbReference type="InterPro" id="IPR037914">
    <property type="entry name" value="SpoVT-AbrB_sf"/>
</dbReference>
<dbReference type="InterPro" id="IPR003444">
    <property type="entry name" value="MraZ"/>
</dbReference>
<evidence type="ECO:0000256" key="1">
    <source>
        <dbReference type="ARBA" id="ARBA00013860"/>
    </source>
</evidence>
<evidence type="ECO:0000256" key="4">
    <source>
        <dbReference type="ARBA" id="ARBA00023015"/>
    </source>
</evidence>
<dbReference type="Gene3D" id="3.40.1550.20">
    <property type="entry name" value="Transcriptional regulator MraZ domain"/>
    <property type="match status" value="1"/>
</dbReference>
<dbReference type="HAMAP" id="MF_01008">
    <property type="entry name" value="MraZ"/>
    <property type="match status" value="1"/>
</dbReference>
<reference evidence="9 10" key="2">
    <citation type="submission" date="2023-06" db="EMBL/GenBank/DDBJ databases">
        <authorList>
            <person name="Zeman M."/>
            <person name="Kubasova T."/>
            <person name="Jahodarova E."/>
            <person name="Nykrynova M."/>
            <person name="Rychlik I."/>
        </authorList>
    </citation>
    <scope>NUCLEOTIDE SEQUENCE [LARGE SCALE GENOMIC DNA]</scope>
    <source>
        <strain evidence="9 10">161_Gplus</strain>
    </source>
</reference>
<dbReference type="InterPro" id="IPR035642">
    <property type="entry name" value="MraZ_N"/>
</dbReference>
<dbReference type="Pfam" id="PF02381">
    <property type="entry name" value="MraZ"/>
    <property type="match status" value="2"/>
</dbReference>
<keyword evidence="10" id="KW-1185">Reference proteome</keyword>
<dbReference type="EMBL" id="JAUDDW010000028">
    <property type="protein sequence ID" value="MDM8266946.1"/>
    <property type="molecule type" value="Genomic_DNA"/>
</dbReference>
<feature type="domain" description="SpoVT-AbrB" evidence="8">
    <location>
        <begin position="76"/>
        <end position="119"/>
    </location>
</feature>
<dbReference type="InterPro" id="IPR035644">
    <property type="entry name" value="MraZ_C"/>
</dbReference>
<dbReference type="Proteomes" id="UP001529343">
    <property type="component" value="Unassembled WGS sequence"/>
</dbReference>
<evidence type="ECO:0000256" key="7">
    <source>
        <dbReference type="HAMAP-Rule" id="MF_01008"/>
    </source>
</evidence>
<dbReference type="RefSeq" id="WP_283593593.1">
    <property type="nucleotide sequence ID" value="NZ_JAUDDW010000028.1"/>
</dbReference>
<sequence>MLMGEYQHTLDTKQRLIIPAKFRDQLGSQFVVTRGLDGCLFGYPMSEWQLLEQKLKALPLTKRDARAFVRFLYSAATVCTLDKQGRINIPDPLVKYADLSKKCMVVGVSNRLEIWDSDRWDAYNADTADNFDEIAEDLNIDF</sequence>
<dbReference type="PROSITE" id="PS51740">
    <property type="entry name" value="SPOVT_ABRB"/>
    <property type="match status" value="2"/>
</dbReference>
<keyword evidence="5 7" id="KW-0238">DNA-binding</keyword>
<dbReference type="CDD" id="cd16320">
    <property type="entry name" value="MraZ_N"/>
    <property type="match status" value="1"/>
</dbReference>
<dbReference type="PANTHER" id="PTHR34701:SF1">
    <property type="entry name" value="TRANSCRIPTIONAL REGULATOR MRAZ"/>
    <property type="match status" value="1"/>
</dbReference>
<comment type="subcellular location">
    <subcellularLocation>
        <location evidence="7">Cytoplasm</location>
        <location evidence="7">Nucleoid</location>
    </subcellularLocation>
</comment>
<dbReference type="CDD" id="cd16321">
    <property type="entry name" value="MraZ_C"/>
    <property type="match status" value="1"/>
</dbReference>
<dbReference type="NCBIfam" id="TIGR00242">
    <property type="entry name" value="division/cell wall cluster transcriptional repressor MraZ"/>
    <property type="match status" value="1"/>
</dbReference>
<keyword evidence="6 7" id="KW-0804">Transcription</keyword>
<evidence type="ECO:0000256" key="2">
    <source>
        <dbReference type="ARBA" id="ARBA00022490"/>
    </source>
</evidence>
<evidence type="ECO:0000256" key="5">
    <source>
        <dbReference type="ARBA" id="ARBA00023125"/>
    </source>
</evidence>
<proteinExistence type="inferred from homology"/>
<evidence type="ECO:0000313" key="9">
    <source>
        <dbReference type="EMBL" id="MDM8266946.1"/>
    </source>
</evidence>
<protein>
    <recommendedName>
        <fullName evidence="1 7">Transcriptional regulator MraZ</fullName>
    </recommendedName>
</protein>
<organism evidence="9 10">
    <name type="scientific">Limosilactobacillus pontis</name>
    <dbReference type="NCBI Taxonomy" id="35787"/>
    <lineage>
        <taxon>Bacteria</taxon>
        <taxon>Bacillati</taxon>
        <taxon>Bacillota</taxon>
        <taxon>Bacilli</taxon>
        <taxon>Lactobacillales</taxon>
        <taxon>Lactobacillaceae</taxon>
        <taxon>Limosilactobacillus</taxon>
    </lineage>
</organism>
<name>A0ABT7UZ24_9LACO</name>
<evidence type="ECO:0000259" key="8">
    <source>
        <dbReference type="PROSITE" id="PS51740"/>
    </source>
</evidence>
<feature type="domain" description="SpoVT-AbrB" evidence="8">
    <location>
        <begin position="5"/>
        <end position="47"/>
    </location>
</feature>
<evidence type="ECO:0000256" key="6">
    <source>
        <dbReference type="ARBA" id="ARBA00023163"/>
    </source>
</evidence>
<dbReference type="InterPro" id="IPR007159">
    <property type="entry name" value="SpoVT-AbrB_dom"/>
</dbReference>
<dbReference type="InterPro" id="IPR020603">
    <property type="entry name" value="MraZ_dom"/>
</dbReference>